<dbReference type="PANTHER" id="PTHR46643:SF1">
    <property type="entry name" value="HOMEOBOX PROTEIN GOOSECOID-2"/>
    <property type="match status" value="1"/>
</dbReference>
<evidence type="ECO:0000313" key="7">
    <source>
        <dbReference type="EMBL" id="KPP72611.1"/>
    </source>
</evidence>
<feature type="domain" description="Homeobox" evidence="6">
    <location>
        <begin position="123"/>
        <end position="172"/>
    </location>
</feature>
<dbReference type="GO" id="GO:0000978">
    <property type="term" value="F:RNA polymerase II cis-regulatory region sequence-specific DNA binding"/>
    <property type="evidence" value="ECO:0007669"/>
    <property type="project" value="TreeGrafter"/>
</dbReference>
<dbReference type="InterPro" id="IPR009057">
    <property type="entry name" value="Homeodomain-like_sf"/>
</dbReference>
<name>A0A0P7X6P6_SCLFO</name>
<comment type="similarity">
    <text evidence="2">Belongs to the paired homeobox family. Bicoid subfamily.</text>
</comment>
<comment type="caution">
    <text evidence="7">The sequence shown here is derived from an EMBL/GenBank/DDBJ whole genome shotgun (WGS) entry which is preliminary data.</text>
</comment>
<evidence type="ECO:0000256" key="1">
    <source>
        <dbReference type="ARBA" id="ARBA00004123"/>
    </source>
</evidence>
<dbReference type="PANTHER" id="PTHR46643">
    <property type="entry name" value="HOMEOBOX PROTEIN GOOSECOID-RELATED"/>
    <property type="match status" value="1"/>
</dbReference>
<keyword evidence="3 4" id="KW-0539">Nucleus</keyword>
<proteinExistence type="inferred from homology"/>
<keyword evidence="3 4" id="KW-0238">DNA-binding</keyword>
<dbReference type="SMART" id="SM00389">
    <property type="entry name" value="HOX"/>
    <property type="match status" value="1"/>
</dbReference>
<dbReference type="Proteomes" id="UP000034805">
    <property type="component" value="Unassembled WGS sequence"/>
</dbReference>
<dbReference type="InterPro" id="IPR051440">
    <property type="entry name" value="Goosecoid-like_HB"/>
</dbReference>
<comment type="subcellular location">
    <subcellularLocation>
        <location evidence="1 3 4">Nucleus</location>
    </subcellularLocation>
</comment>
<reference evidence="7 8" key="1">
    <citation type="submission" date="2015-08" db="EMBL/GenBank/DDBJ databases">
        <title>The genome of the Asian arowana (Scleropages formosus).</title>
        <authorList>
            <person name="Tan M.H."/>
            <person name="Gan H.M."/>
            <person name="Croft L.J."/>
            <person name="Austin C.M."/>
        </authorList>
    </citation>
    <scope>NUCLEOTIDE SEQUENCE [LARGE SCALE GENOMIC DNA]</scope>
    <source>
        <strain evidence="7">Aro1</strain>
    </source>
</reference>
<dbReference type="PROSITE" id="PS50071">
    <property type="entry name" value="HOMEOBOX_2"/>
    <property type="match status" value="1"/>
</dbReference>
<sequence length="172" mass="19329">MGEADRAEKRKFSFTIEEILARLPVSEGQEGAPVSPPAVPRESSEEDMVPQGVPSADAEENACFCCCYCSRCGESLKAEYLPLTGVWADNTTSYPSRAREDSAAAADSRGGHAEELFFSQIQRRTRRHRTIFTEEQLDALEELFVQNQYPDVTAREQLALRTHLREERVEVT</sequence>
<feature type="region of interest" description="Disordered" evidence="5">
    <location>
        <begin position="25"/>
        <end position="53"/>
    </location>
</feature>
<dbReference type="SUPFAM" id="SSF46689">
    <property type="entry name" value="Homeodomain-like"/>
    <property type="match status" value="1"/>
</dbReference>
<dbReference type="GO" id="GO:0005634">
    <property type="term" value="C:nucleus"/>
    <property type="evidence" value="ECO:0007669"/>
    <property type="project" value="UniProtKB-SubCell"/>
</dbReference>
<dbReference type="InterPro" id="IPR001356">
    <property type="entry name" value="HD"/>
</dbReference>
<organism evidence="7 8">
    <name type="scientific">Scleropages formosus</name>
    <name type="common">Asian bonytongue</name>
    <name type="synonym">Osteoglossum formosum</name>
    <dbReference type="NCBI Taxonomy" id="113540"/>
    <lineage>
        <taxon>Eukaryota</taxon>
        <taxon>Metazoa</taxon>
        <taxon>Chordata</taxon>
        <taxon>Craniata</taxon>
        <taxon>Vertebrata</taxon>
        <taxon>Euteleostomi</taxon>
        <taxon>Actinopterygii</taxon>
        <taxon>Neopterygii</taxon>
        <taxon>Teleostei</taxon>
        <taxon>Osteoglossocephala</taxon>
        <taxon>Osteoglossomorpha</taxon>
        <taxon>Osteoglossiformes</taxon>
        <taxon>Osteoglossidae</taxon>
        <taxon>Scleropages</taxon>
    </lineage>
</organism>
<evidence type="ECO:0000256" key="5">
    <source>
        <dbReference type="SAM" id="MobiDB-lite"/>
    </source>
</evidence>
<dbReference type="Gene3D" id="1.10.10.60">
    <property type="entry name" value="Homeodomain-like"/>
    <property type="match status" value="1"/>
</dbReference>
<accession>A0A0P7X6P6</accession>
<dbReference type="AlphaFoldDB" id="A0A0P7X6P6"/>
<evidence type="ECO:0000256" key="3">
    <source>
        <dbReference type="PROSITE-ProRule" id="PRU00108"/>
    </source>
</evidence>
<keyword evidence="3 4" id="KW-0371">Homeobox</keyword>
<evidence type="ECO:0000256" key="4">
    <source>
        <dbReference type="RuleBase" id="RU000682"/>
    </source>
</evidence>
<protein>
    <recommendedName>
        <fullName evidence="6">Homeobox domain-containing protein</fullName>
    </recommendedName>
</protein>
<dbReference type="Pfam" id="PF00046">
    <property type="entry name" value="Homeodomain"/>
    <property type="match status" value="1"/>
</dbReference>
<dbReference type="GO" id="GO:0000981">
    <property type="term" value="F:DNA-binding transcription factor activity, RNA polymerase II-specific"/>
    <property type="evidence" value="ECO:0007669"/>
    <property type="project" value="TreeGrafter"/>
</dbReference>
<evidence type="ECO:0000256" key="2">
    <source>
        <dbReference type="ARBA" id="ARBA00006503"/>
    </source>
</evidence>
<evidence type="ECO:0000259" key="6">
    <source>
        <dbReference type="PROSITE" id="PS50071"/>
    </source>
</evidence>
<gene>
    <name evidence="7" type="ORF">Z043_108384</name>
</gene>
<evidence type="ECO:0000313" key="8">
    <source>
        <dbReference type="Proteomes" id="UP000034805"/>
    </source>
</evidence>
<dbReference type="EMBL" id="JARO02002462">
    <property type="protein sequence ID" value="KPP72611.1"/>
    <property type="molecule type" value="Genomic_DNA"/>
</dbReference>
<dbReference type="CDD" id="cd00086">
    <property type="entry name" value="homeodomain"/>
    <property type="match status" value="1"/>
</dbReference>